<dbReference type="NCBIfam" id="NF033681">
    <property type="entry name" value="ExeM_NucH_DNase"/>
    <property type="match status" value="1"/>
</dbReference>
<evidence type="ECO:0000313" key="6">
    <source>
        <dbReference type="Proteomes" id="UP000502035"/>
    </source>
</evidence>
<name>A0A6G7YHN0_9ACTN</name>
<evidence type="ECO:0000313" key="5">
    <source>
        <dbReference type="EMBL" id="QIK76239.1"/>
    </source>
</evidence>
<dbReference type="CDD" id="cd04486">
    <property type="entry name" value="YhcR_OBF_like"/>
    <property type="match status" value="1"/>
</dbReference>
<keyword evidence="5" id="KW-0255">Endonuclease</keyword>
<feature type="domain" description="Calcineurin-like phosphoesterase" evidence="3">
    <location>
        <begin position="17"/>
        <end position="252"/>
    </location>
</feature>
<dbReference type="Pfam" id="PF00149">
    <property type="entry name" value="Metallophos"/>
    <property type="match status" value="1"/>
</dbReference>
<feature type="region of interest" description="Disordered" evidence="2">
    <location>
        <begin position="890"/>
        <end position="909"/>
    </location>
</feature>
<dbReference type="GO" id="GO:0009166">
    <property type="term" value="P:nucleotide catabolic process"/>
    <property type="evidence" value="ECO:0007669"/>
    <property type="project" value="InterPro"/>
</dbReference>
<dbReference type="InterPro" id="IPR004843">
    <property type="entry name" value="Calcineurin-like_PHP"/>
</dbReference>
<dbReference type="Proteomes" id="UP000502035">
    <property type="component" value="Chromosome"/>
</dbReference>
<accession>A0A6G7YHN0</accession>
<evidence type="ECO:0000256" key="1">
    <source>
        <dbReference type="ARBA" id="ARBA00022729"/>
    </source>
</evidence>
<proteinExistence type="predicted"/>
<dbReference type="Gene3D" id="3.90.780.10">
    <property type="entry name" value="5'-Nucleotidase, C-terminal domain"/>
    <property type="match status" value="1"/>
</dbReference>
<keyword evidence="6" id="KW-1185">Reference proteome</keyword>
<feature type="domain" description="5'-Nucleotidase C-terminal" evidence="4">
    <location>
        <begin position="348"/>
        <end position="508"/>
    </location>
</feature>
<evidence type="ECO:0000259" key="4">
    <source>
        <dbReference type="Pfam" id="PF02872"/>
    </source>
</evidence>
<dbReference type="SUPFAM" id="SSF56219">
    <property type="entry name" value="DNase I-like"/>
    <property type="match status" value="1"/>
</dbReference>
<dbReference type="EMBL" id="CP049866">
    <property type="protein sequence ID" value="QIK76239.1"/>
    <property type="molecule type" value="Genomic_DNA"/>
</dbReference>
<dbReference type="PRINTS" id="PR01607">
    <property type="entry name" value="APYRASEFAMLY"/>
</dbReference>
<keyword evidence="1" id="KW-0732">Signal</keyword>
<keyword evidence="5" id="KW-0378">Hydrolase</keyword>
<dbReference type="InterPro" id="IPR006179">
    <property type="entry name" value="5_nucleotidase/apyrase"/>
</dbReference>
<dbReference type="KEGG" id="npi:G7071_13185"/>
<gene>
    <name evidence="5" type="ORF">G7071_13185</name>
</gene>
<dbReference type="Gene3D" id="3.60.10.10">
    <property type="entry name" value="Endonuclease/exonuclease/phosphatase"/>
    <property type="match status" value="1"/>
</dbReference>
<dbReference type="Pfam" id="PF02872">
    <property type="entry name" value="5_nucleotid_C"/>
    <property type="match status" value="1"/>
</dbReference>
<organism evidence="5 6">
    <name type="scientific">Nocardioides piscis</name>
    <dbReference type="NCBI Taxonomy" id="2714938"/>
    <lineage>
        <taxon>Bacteria</taxon>
        <taxon>Bacillati</taxon>
        <taxon>Actinomycetota</taxon>
        <taxon>Actinomycetes</taxon>
        <taxon>Propionibacteriales</taxon>
        <taxon>Nocardioidaceae</taxon>
        <taxon>Nocardioides</taxon>
    </lineage>
</organism>
<dbReference type="GO" id="GO:0004519">
    <property type="term" value="F:endonuclease activity"/>
    <property type="evidence" value="ECO:0007669"/>
    <property type="project" value="UniProtKB-KW"/>
</dbReference>
<reference evidence="5 6" key="1">
    <citation type="submission" date="2020-03" db="EMBL/GenBank/DDBJ databases">
        <title>Nocardioides sp. nov., isolated from fish.</title>
        <authorList>
            <person name="Hyun D.-W."/>
            <person name="Bae J.-W."/>
        </authorList>
    </citation>
    <scope>NUCLEOTIDE SEQUENCE [LARGE SCALE GENOMIC DNA]</scope>
    <source>
        <strain evidence="5 6">HDW12A</strain>
    </source>
</reference>
<dbReference type="InterPro" id="IPR029052">
    <property type="entry name" value="Metallo-depent_PP-like"/>
</dbReference>
<dbReference type="InterPro" id="IPR036691">
    <property type="entry name" value="Endo/exonu/phosph_ase_sf"/>
</dbReference>
<dbReference type="InterPro" id="IPR047971">
    <property type="entry name" value="ExeM-like"/>
</dbReference>
<dbReference type="PANTHER" id="PTHR42834:SF1">
    <property type="entry name" value="ENDONUCLEASE_EXONUCLEASE_PHOSPHATASE FAMILY PROTEIN (AFU_ORTHOLOGUE AFUA_3G09210)"/>
    <property type="match status" value="1"/>
</dbReference>
<evidence type="ECO:0000259" key="3">
    <source>
        <dbReference type="Pfam" id="PF00149"/>
    </source>
</evidence>
<dbReference type="Gene3D" id="3.60.21.10">
    <property type="match status" value="1"/>
</dbReference>
<keyword evidence="5" id="KW-0540">Nuclease</keyword>
<dbReference type="PANTHER" id="PTHR42834">
    <property type="entry name" value="ENDONUCLEASE/EXONUCLEASE/PHOSPHATASE FAMILY PROTEIN (AFU_ORTHOLOGUE AFUA_3G09210)"/>
    <property type="match status" value="1"/>
</dbReference>
<dbReference type="CDD" id="cd10283">
    <property type="entry name" value="MnuA_DNase1-like"/>
    <property type="match status" value="1"/>
</dbReference>
<dbReference type="SUPFAM" id="SSF55816">
    <property type="entry name" value="5'-nucleotidase (syn. UDP-sugar hydrolase), C-terminal domain"/>
    <property type="match status" value="1"/>
</dbReference>
<dbReference type="InterPro" id="IPR036907">
    <property type="entry name" value="5'-Nucleotdase_C_sf"/>
</dbReference>
<protein>
    <submittedName>
        <fullName evidence="5">ExeM/NucH family extracellular endonuclease</fullName>
    </submittedName>
</protein>
<dbReference type="SUPFAM" id="SSF56300">
    <property type="entry name" value="Metallo-dependent phosphatases"/>
    <property type="match status" value="1"/>
</dbReference>
<dbReference type="GO" id="GO:0016787">
    <property type="term" value="F:hydrolase activity"/>
    <property type="evidence" value="ECO:0007669"/>
    <property type="project" value="InterPro"/>
</dbReference>
<sequence length="1248" mass="130447">MVASTAPAHAAPVDVQILGTNDFHGRLLANGAEAGAAQFAGAVAQLRAENPNTLFAAGGDLIGASTFESFIQKDKPTLDALNAAGLDVSAAGNHEFDAGYRDLVDRVMAPYDAASNELGGAEWQYLAANVRRKSDGAYALPDVAASPGDSDGGTWMTSVGDVQVGFVGTVTEELSSLVSPAGISEVEVSGIVEETNAAADALTAAGADLVVMLVHEGATSTNIAAVTDDSAFGRIVAGVDQEVDAIISGHTHLAYDHVVDGRPVVSAGQYGTNLNKLVFSVDPVTGAVALKEHAIVAANSVQVTAPSAVETKAQVQALVKDATDKAEVLGARELGQLAGPLRRAQLASGSENRGGESTLGNLVAEVQRWATSSPESGGAQIGFMNPGGLRADMLGNNADGYPAVLTYKQAAGVQPFANNLVNMRMTGAQVKAVLEQQWQRDAAGNVPSRPFLRLGTSSGFRFTYDPARVEGDRITGMWLNGTAIAPATTYSVTANAFLAAGGDNFRAFGAATNKRDTGKIDLQAMVDYMAAKSPVAADPTQHAVGVSFPANAPAGYFPADKVRFNLSSLAFSAPGDVRDDTVRVLADGALLGEFPVDNTVGSSISDEYGTAQVAVDVPASWSNGKHVLEVVGNRTGTTVQVPVTAARPIAEIQGTGSSSPVSGQTVTTRGVVTARYETGGYNGFVIQTPGATPGAASHGLFVYGGSGAAGAARAGLVEIGDYVRVTGRVSEFSSLTQITPATSGDIQQIDGDVALTPAAVPFPTDNPGRERLEHMLLQPTGPFTVSDNYNLNRFGEMVLAAGAAPLRQPTDVARPGSSEAVDVAAQNAARRVVLDDGSTSDYVNHEAAQDVALPYLTDTPTLRVGDPVSFADPVILSYGFNEWRFQPQTQVTGGDGDSPATFGPSSRTAAPRAVGGDVQVASFNVLNYFPTTGDQLEGCDYYEDRDGDPVSISGGCDARGAAEREDFERQQAKIVRAINALDAEVVSLEEIENSAQFLRDRDRALADLVGALNADLGAQVWAYVKSPTLTPTVQREDFIRTGFIYKPAAVKAQGESVIYDGPEFDRARDPLAQVFKPVGGTAADKFLLVVNHFKSKGSPPKSPDPDADYGQGGFNALRVTQAQALVKFADELSVSSEVEKVYLDGDFNSYTFEDPMKVLYDAGYASLGEAYGASPTYVFGGMVGSLDHALANPAALASTTGADVWNINSVESVAHEYSRHNYNVTQFYAETPYRSSDHDPLVFGVDVR</sequence>
<evidence type="ECO:0000256" key="2">
    <source>
        <dbReference type="SAM" id="MobiDB-lite"/>
    </source>
</evidence>
<dbReference type="AlphaFoldDB" id="A0A6G7YHN0"/>
<dbReference type="InterPro" id="IPR008334">
    <property type="entry name" value="5'-Nucleotdase_C"/>
</dbReference>